<evidence type="ECO:0000313" key="4">
    <source>
        <dbReference type="Proteomes" id="UP000198850"/>
    </source>
</evidence>
<dbReference type="Pfam" id="PF00248">
    <property type="entry name" value="Aldo_ket_red"/>
    <property type="match status" value="1"/>
</dbReference>
<dbReference type="STRING" id="425514.SAMN05443550_10160"/>
<dbReference type="InterPro" id="IPR050523">
    <property type="entry name" value="AKR_Detox_Biosynth"/>
</dbReference>
<proteinExistence type="predicted"/>
<sequence length="248" mass="27563">MLRRLQTDYIDLYWIHSWDFSTPMEETMRSLDHAVKSGKIRYIGVCNAPAWKIAQAQTAAWFKDWTPFIGLQIEYSLMQRTVEEELIPMALELGLGITPWAPLRSGLLSGKYNRKNMGKVDGRFTDRNGGAELTEKQLSIIDELERLAEVHNTTTAAVALSWVNNKPGVTSTIIGVRTTEQLNANIAAADVHLSAEEVASLDQLSAPPVTFLSEYATMIPMMQHGGVEINGFKPAPVPMLANMIPGKY</sequence>
<dbReference type="PANTHER" id="PTHR43364">
    <property type="entry name" value="NADH-SPECIFIC METHYLGLYOXAL REDUCTASE-RELATED"/>
    <property type="match status" value="1"/>
</dbReference>
<protein>
    <submittedName>
        <fullName evidence="3">Aldo/keto reductase family protein</fullName>
    </submittedName>
</protein>
<gene>
    <name evidence="3" type="ORF">SAMN05443550_10160</name>
</gene>
<dbReference type="SUPFAM" id="SSF51430">
    <property type="entry name" value="NAD(P)-linked oxidoreductase"/>
    <property type="match status" value="1"/>
</dbReference>
<feature type="domain" description="NADP-dependent oxidoreductase" evidence="2">
    <location>
        <begin position="1"/>
        <end position="205"/>
    </location>
</feature>
<reference evidence="3 4" key="1">
    <citation type="submission" date="2016-10" db="EMBL/GenBank/DDBJ databases">
        <authorList>
            <person name="de Groot N.N."/>
        </authorList>
    </citation>
    <scope>NUCLEOTIDE SEQUENCE [LARGE SCALE GENOMIC DNA]</scope>
    <source>
        <strain evidence="3 4">DSM 19033</strain>
    </source>
</reference>
<dbReference type="InterPro" id="IPR023210">
    <property type="entry name" value="NADP_OxRdtase_dom"/>
</dbReference>
<evidence type="ECO:0000313" key="3">
    <source>
        <dbReference type="EMBL" id="SDZ81002.1"/>
    </source>
</evidence>
<keyword evidence="4" id="KW-1185">Reference proteome</keyword>
<dbReference type="RefSeq" id="WP_090554116.1">
    <property type="nucleotide sequence ID" value="NZ_FNRA01000001.1"/>
</dbReference>
<organism evidence="3 4">
    <name type="scientific">Pedobacter hartonius</name>
    <dbReference type="NCBI Taxonomy" id="425514"/>
    <lineage>
        <taxon>Bacteria</taxon>
        <taxon>Pseudomonadati</taxon>
        <taxon>Bacteroidota</taxon>
        <taxon>Sphingobacteriia</taxon>
        <taxon>Sphingobacteriales</taxon>
        <taxon>Sphingobacteriaceae</taxon>
        <taxon>Pedobacter</taxon>
    </lineage>
</organism>
<evidence type="ECO:0000259" key="2">
    <source>
        <dbReference type="Pfam" id="PF00248"/>
    </source>
</evidence>
<keyword evidence="1" id="KW-0560">Oxidoreductase</keyword>
<dbReference type="PANTHER" id="PTHR43364:SF4">
    <property type="entry name" value="NAD(P)-LINKED OXIDOREDUCTASE SUPERFAMILY PROTEIN"/>
    <property type="match status" value="1"/>
</dbReference>
<dbReference type="GO" id="GO:0005829">
    <property type="term" value="C:cytosol"/>
    <property type="evidence" value="ECO:0007669"/>
    <property type="project" value="TreeGrafter"/>
</dbReference>
<name>A0A1H3W3T3_9SPHI</name>
<evidence type="ECO:0000256" key="1">
    <source>
        <dbReference type="ARBA" id="ARBA00023002"/>
    </source>
</evidence>
<dbReference type="GO" id="GO:0016491">
    <property type="term" value="F:oxidoreductase activity"/>
    <property type="evidence" value="ECO:0007669"/>
    <property type="project" value="UniProtKB-KW"/>
</dbReference>
<dbReference type="EMBL" id="FNRA01000001">
    <property type="protein sequence ID" value="SDZ81002.1"/>
    <property type="molecule type" value="Genomic_DNA"/>
</dbReference>
<dbReference type="Proteomes" id="UP000198850">
    <property type="component" value="Unassembled WGS sequence"/>
</dbReference>
<dbReference type="OrthoDB" id="9804790at2"/>
<dbReference type="AlphaFoldDB" id="A0A1H3W3T3"/>
<accession>A0A1H3W3T3</accession>
<dbReference type="InterPro" id="IPR036812">
    <property type="entry name" value="NAD(P)_OxRdtase_dom_sf"/>
</dbReference>
<dbReference type="Gene3D" id="3.20.20.100">
    <property type="entry name" value="NADP-dependent oxidoreductase domain"/>
    <property type="match status" value="1"/>
</dbReference>